<name>A0A8J6BYN4_9EUKA</name>
<evidence type="ECO:0000313" key="2">
    <source>
        <dbReference type="EMBL" id="KAG9394686.1"/>
    </source>
</evidence>
<feature type="region of interest" description="Disordered" evidence="1">
    <location>
        <begin position="56"/>
        <end position="91"/>
    </location>
</feature>
<comment type="caution">
    <text evidence="2">The sequence shown here is derived from an EMBL/GenBank/DDBJ whole genome shotgun (WGS) entry which is preliminary data.</text>
</comment>
<keyword evidence="3" id="KW-1185">Reference proteome</keyword>
<protein>
    <submittedName>
        <fullName evidence="2">Uncharacterized protein</fullName>
    </submittedName>
</protein>
<dbReference type="AlphaFoldDB" id="A0A8J6BYN4"/>
<accession>A0A8J6BYN4</accession>
<evidence type="ECO:0000313" key="3">
    <source>
        <dbReference type="Proteomes" id="UP000717585"/>
    </source>
</evidence>
<dbReference type="EMBL" id="JAHDYR010000013">
    <property type="protein sequence ID" value="KAG9394686.1"/>
    <property type="molecule type" value="Genomic_DNA"/>
</dbReference>
<proteinExistence type="predicted"/>
<evidence type="ECO:0000256" key="1">
    <source>
        <dbReference type="SAM" id="MobiDB-lite"/>
    </source>
</evidence>
<reference evidence="2" key="1">
    <citation type="submission" date="2021-05" db="EMBL/GenBank/DDBJ databases">
        <title>A free-living protist that lacks canonical eukaryotic 1 DNA replication and segregation systems.</title>
        <authorList>
            <person name="Salas-Leiva D.E."/>
            <person name="Tromer E.C."/>
            <person name="Curtis B.A."/>
            <person name="Jerlstrom-Hultqvist J."/>
            <person name="Kolisko M."/>
            <person name="Yi Z."/>
            <person name="Salas-Leiva J.S."/>
            <person name="Gallot-Lavallee L."/>
            <person name="Kops G.J.P.L."/>
            <person name="Archibald J.M."/>
            <person name="Simpson A.G.B."/>
            <person name="Roger A.J."/>
        </authorList>
    </citation>
    <scope>NUCLEOTIDE SEQUENCE</scope>
    <source>
        <strain evidence="2">BICM</strain>
    </source>
</reference>
<organism evidence="2 3">
    <name type="scientific">Carpediemonas membranifera</name>
    <dbReference type="NCBI Taxonomy" id="201153"/>
    <lineage>
        <taxon>Eukaryota</taxon>
        <taxon>Metamonada</taxon>
        <taxon>Carpediemonas-like organisms</taxon>
        <taxon>Carpediemonas</taxon>
    </lineage>
</organism>
<dbReference type="Proteomes" id="UP000717585">
    <property type="component" value="Unassembled WGS sequence"/>
</dbReference>
<gene>
    <name evidence="2" type="ORF">J8273_3658</name>
</gene>
<sequence>MGSKKKVTEEAKEVFESLASIMSLEDGAYFDKVTALAAVAKILGISQSMFQSSIGGSRGGAMKRKAPTTRAVDHASPSITSQDRERRHKKPQAVSVASSSILPHPDLRVDIYPNDAILAKADKELLETLVMLPDKIGTFSPEAVLDLLVQVMEYGFLLRVRQNE</sequence>